<feature type="chain" id="PRO_5026882071" evidence="3">
    <location>
        <begin position="28"/>
        <end position="277"/>
    </location>
</feature>
<dbReference type="AlphaFoldDB" id="A0A6L2R6F9"/>
<comment type="caution">
    <text evidence="5">The sequence shown here is derived from an EMBL/GenBank/DDBJ whole genome shotgun (WGS) entry which is preliminary data.</text>
</comment>
<dbReference type="Gene3D" id="3.20.20.370">
    <property type="entry name" value="Glycoside hydrolase/deacetylase"/>
    <property type="match status" value="1"/>
</dbReference>
<dbReference type="CDD" id="cd10917">
    <property type="entry name" value="CE4_NodB_like_6s_7s"/>
    <property type="match status" value="1"/>
</dbReference>
<reference evidence="5 6" key="1">
    <citation type="journal article" date="2020" name="ISME J.">
        <title>Parallel Reductive Genome Evolution in Desulfovibrio Ectosymbionts Independently Acquired by Trichonympha Protists in the Termite Gut.</title>
        <authorList>
            <person name="Takeuchi M."/>
            <person name="Kuwahara H."/>
            <person name="Murakami T."/>
            <person name="Takahashi K."/>
            <person name="Kajitani R."/>
            <person name="Toyoda A."/>
            <person name="Itoh T."/>
            <person name="Ohkuma M."/>
            <person name="Hongoh Y."/>
        </authorList>
    </citation>
    <scope>NUCLEOTIDE SEQUENCE [LARGE SCALE GENOMIC DNA]</scope>
    <source>
        <strain evidence="5">ZnDsv-02</strain>
    </source>
</reference>
<keyword evidence="3" id="KW-0732">Signal</keyword>
<proteinExistence type="predicted"/>
<evidence type="ECO:0000256" key="2">
    <source>
        <dbReference type="ARBA" id="ARBA00022801"/>
    </source>
</evidence>
<dbReference type="GO" id="GO:0005975">
    <property type="term" value="P:carbohydrate metabolic process"/>
    <property type="evidence" value="ECO:0007669"/>
    <property type="project" value="InterPro"/>
</dbReference>
<evidence type="ECO:0000313" key="5">
    <source>
        <dbReference type="EMBL" id="GFH63125.1"/>
    </source>
</evidence>
<accession>A0A6L2R6F9</accession>
<dbReference type="GO" id="GO:0046872">
    <property type="term" value="F:metal ion binding"/>
    <property type="evidence" value="ECO:0007669"/>
    <property type="project" value="UniProtKB-KW"/>
</dbReference>
<feature type="signal peptide" evidence="3">
    <location>
        <begin position="1"/>
        <end position="27"/>
    </location>
</feature>
<dbReference type="GO" id="GO:0016810">
    <property type="term" value="F:hydrolase activity, acting on carbon-nitrogen (but not peptide) bonds"/>
    <property type="evidence" value="ECO:0007669"/>
    <property type="project" value="InterPro"/>
</dbReference>
<dbReference type="InterPro" id="IPR002509">
    <property type="entry name" value="NODB_dom"/>
</dbReference>
<keyword evidence="2" id="KW-0378">Hydrolase</keyword>
<organism evidence="5 6">
    <name type="scientific">Candidatus Desulfovibrio kirbyi</name>
    <dbReference type="NCBI Taxonomy" id="2696086"/>
    <lineage>
        <taxon>Bacteria</taxon>
        <taxon>Pseudomonadati</taxon>
        <taxon>Thermodesulfobacteriota</taxon>
        <taxon>Desulfovibrionia</taxon>
        <taxon>Desulfovibrionales</taxon>
        <taxon>Desulfovibrionaceae</taxon>
        <taxon>Desulfovibrio</taxon>
    </lineage>
</organism>
<dbReference type="PANTHER" id="PTHR10587:SF133">
    <property type="entry name" value="CHITIN DEACETYLASE 1-RELATED"/>
    <property type="match status" value="1"/>
</dbReference>
<dbReference type="GO" id="GO:0016020">
    <property type="term" value="C:membrane"/>
    <property type="evidence" value="ECO:0007669"/>
    <property type="project" value="TreeGrafter"/>
</dbReference>
<sequence length="277" mass="31244">MRFFYFLLTVRFSAAVAFTLAITPAFARVLDSVTINDVRMEENLCALTFDDGPSRYTPQLLNALGGYGIPATFFVIGRNAETYPDIVRRMIAEGHEIANHSYAHPNLRNIPLARKNSEIRRTDVILRSLGASPRFLRPPYGAYDEHVIGIADDLGLSLLLWSVDSKDWRRLPASYALLRDARAQAFLPGGMHGIFLFHDTHKKTVDDVPRIVKQLREAGCQRFVTVSDYLEGLLGQEPGLMMTRLRELPFRLPLAVQHEITNVRPDGDAEQMESALF</sequence>
<name>A0A6L2R6F9_9BACT</name>
<dbReference type="EMBL" id="BLLL01000009">
    <property type="protein sequence ID" value="GFH63125.1"/>
    <property type="molecule type" value="Genomic_DNA"/>
</dbReference>
<evidence type="ECO:0000313" key="6">
    <source>
        <dbReference type="Proteomes" id="UP000505077"/>
    </source>
</evidence>
<dbReference type="Proteomes" id="UP000505077">
    <property type="component" value="Unassembled WGS sequence"/>
</dbReference>
<evidence type="ECO:0000259" key="4">
    <source>
        <dbReference type="PROSITE" id="PS51677"/>
    </source>
</evidence>
<dbReference type="InterPro" id="IPR011330">
    <property type="entry name" value="Glyco_hydro/deAcase_b/a-brl"/>
</dbReference>
<gene>
    <name evidence="5" type="ORF">ZNDK_0896</name>
</gene>
<protein>
    <submittedName>
        <fullName evidence="5">Polysaccharide deacetylase</fullName>
    </submittedName>
</protein>
<dbReference type="SUPFAM" id="SSF88713">
    <property type="entry name" value="Glycoside hydrolase/deacetylase"/>
    <property type="match status" value="1"/>
</dbReference>
<dbReference type="PANTHER" id="PTHR10587">
    <property type="entry name" value="GLYCOSYL TRANSFERASE-RELATED"/>
    <property type="match status" value="1"/>
</dbReference>
<evidence type="ECO:0000256" key="1">
    <source>
        <dbReference type="ARBA" id="ARBA00022723"/>
    </source>
</evidence>
<keyword evidence="1" id="KW-0479">Metal-binding</keyword>
<dbReference type="PROSITE" id="PS51677">
    <property type="entry name" value="NODB"/>
    <property type="match status" value="1"/>
</dbReference>
<feature type="domain" description="NodB homology" evidence="4">
    <location>
        <begin position="43"/>
        <end position="224"/>
    </location>
</feature>
<dbReference type="Pfam" id="PF01522">
    <property type="entry name" value="Polysacc_deac_1"/>
    <property type="match status" value="1"/>
</dbReference>
<dbReference type="InterPro" id="IPR050248">
    <property type="entry name" value="Polysacc_deacetylase_ArnD"/>
</dbReference>
<evidence type="ECO:0000256" key="3">
    <source>
        <dbReference type="SAM" id="SignalP"/>
    </source>
</evidence>